<evidence type="ECO:0000313" key="9">
    <source>
        <dbReference type="Proteomes" id="UP001236806"/>
    </source>
</evidence>
<feature type="transmembrane region" description="Helical" evidence="6">
    <location>
        <begin position="416"/>
        <end position="440"/>
    </location>
</feature>
<feature type="transmembrane region" description="Helical" evidence="6">
    <location>
        <begin position="251"/>
        <end position="270"/>
    </location>
</feature>
<feature type="compositionally biased region" description="Basic and acidic residues" evidence="5">
    <location>
        <begin position="551"/>
        <end position="563"/>
    </location>
</feature>
<dbReference type="Pfam" id="PF07690">
    <property type="entry name" value="MFS_1"/>
    <property type="match status" value="1"/>
</dbReference>
<feature type="region of interest" description="Disordered" evidence="5">
    <location>
        <begin position="544"/>
        <end position="563"/>
    </location>
</feature>
<dbReference type="InterPro" id="IPR020846">
    <property type="entry name" value="MFS_dom"/>
</dbReference>
<evidence type="ECO:0000256" key="6">
    <source>
        <dbReference type="SAM" id="Phobius"/>
    </source>
</evidence>
<sequence length="563" mass="58482">MKPIDVMTPGNRPKKPRAHATKHKKGSSTGSILRTLTGLLTGLLVALLASSIISTSIPRIVNDLAGSQATFTWIVTATLLAITISTPIWGKLADLLNRKALVQAALVIFVAGSLLAGAAPEPGTLIAGRVIQGLGAGGLLTLVQIIMADIISPRDRGKYMGLTGAVMTAGSVGGPLLGGVITDFAGWRWNFFASVPFALASLVLIQLTLHLPRKPRTVTIDYAGAVFITAGVSSLLIWITLGGSQFEWRSLQSLLLLAASLVLLIAAVLIERKAAEPIIPLSLFRNRSFSLTVIASISVGVAVYGTAVFMSQYLQLSRAATATDSGLIAMPQVIAVVVASTVVGALISRSGKWKFWMVLGASFLTLGLGCLATIGVATPIPLLWTYMAFVGLGIGMVMQNLVLVTQNTAEVAHLGVASAGVAFFRTLGGTIGVTVLGAALSSRAAQVIADKSDSLRAQGIDPSVISTGRLPDMGSLSDPLRAVVAEAYAQGVAGVFLLSTPLALLTVVAIAFLPNVPLKRKTGLEQLAETEAEIAVDIAGGEARLAVSESEGTRELSTDSRRP</sequence>
<feature type="transmembrane region" description="Helical" evidence="6">
    <location>
        <begin position="219"/>
        <end position="239"/>
    </location>
</feature>
<comment type="caution">
    <text evidence="8">The sequence shown here is derived from an EMBL/GenBank/DDBJ whole genome shotgun (WGS) entry which is preliminary data.</text>
</comment>
<dbReference type="PRINTS" id="PR01036">
    <property type="entry name" value="TCRTETB"/>
</dbReference>
<dbReference type="Gene3D" id="1.20.1720.10">
    <property type="entry name" value="Multidrug resistance protein D"/>
    <property type="match status" value="1"/>
</dbReference>
<dbReference type="EMBL" id="JAUSXB010000001">
    <property type="protein sequence ID" value="MDQ0675123.1"/>
    <property type="molecule type" value="Genomic_DNA"/>
</dbReference>
<evidence type="ECO:0000256" key="3">
    <source>
        <dbReference type="ARBA" id="ARBA00022989"/>
    </source>
</evidence>
<feature type="transmembrane region" description="Helical" evidence="6">
    <location>
        <begin position="159"/>
        <end position="181"/>
    </location>
</feature>
<name>A0ABU0PMF5_9MICC</name>
<feature type="transmembrane region" description="Helical" evidence="6">
    <location>
        <begin position="187"/>
        <end position="207"/>
    </location>
</feature>
<feature type="transmembrane region" description="Helical" evidence="6">
    <location>
        <begin position="355"/>
        <end position="377"/>
    </location>
</feature>
<feature type="transmembrane region" description="Helical" evidence="6">
    <location>
        <begin position="101"/>
        <end position="120"/>
    </location>
</feature>
<dbReference type="PANTHER" id="PTHR23501">
    <property type="entry name" value="MAJOR FACILITATOR SUPERFAMILY"/>
    <property type="match status" value="1"/>
</dbReference>
<dbReference type="PANTHER" id="PTHR23501:SF197">
    <property type="entry name" value="COMD"/>
    <property type="match status" value="1"/>
</dbReference>
<feature type="compositionally biased region" description="Basic residues" evidence="5">
    <location>
        <begin position="12"/>
        <end position="26"/>
    </location>
</feature>
<dbReference type="Proteomes" id="UP001236806">
    <property type="component" value="Unassembled WGS sequence"/>
</dbReference>
<keyword evidence="3 6" id="KW-1133">Transmembrane helix</keyword>
<dbReference type="Gene3D" id="1.20.1250.20">
    <property type="entry name" value="MFS general substrate transporter like domains"/>
    <property type="match status" value="1"/>
</dbReference>
<proteinExistence type="predicted"/>
<evidence type="ECO:0000256" key="4">
    <source>
        <dbReference type="ARBA" id="ARBA00023136"/>
    </source>
</evidence>
<evidence type="ECO:0000256" key="5">
    <source>
        <dbReference type="SAM" id="MobiDB-lite"/>
    </source>
</evidence>
<feature type="transmembrane region" description="Helical" evidence="6">
    <location>
        <begin position="326"/>
        <end position="348"/>
    </location>
</feature>
<comment type="subcellular location">
    <subcellularLocation>
        <location evidence="1">Cell membrane</location>
        <topology evidence="1">Multi-pass membrane protein</topology>
    </subcellularLocation>
</comment>
<feature type="transmembrane region" description="Helical" evidence="6">
    <location>
        <begin position="487"/>
        <end position="513"/>
    </location>
</feature>
<dbReference type="InterPro" id="IPR011701">
    <property type="entry name" value="MFS"/>
</dbReference>
<evidence type="ECO:0000256" key="2">
    <source>
        <dbReference type="ARBA" id="ARBA00022692"/>
    </source>
</evidence>
<dbReference type="InterPro" id="IPR036259">
    <property type="entry name" value="MFS_trans_sf"/>
</dbReference>
<reference evidence="8 9" key="1">
    <citation type="submission" date="2023-07" db="EMBL/GenBank/DDBJ databases">
        <title>Comparative genomics of wheat-associated soil bacteria to identify genetic determinants of phenazine resistance.</title>
        <authorList>
            <person name="Mouncey N."/>
        </authorList>
    </citation>
    <scope>NUCLEOTIDE SEQUENCE [LARGE SCALE GENOMIC DNA]</scope>
    <source>
        <strain evidence="8 9">W1I3</strain>
    </source>
</reference>
<evidence type="ECO:0000313" key="8">
    <source>
        <dbReference type="EMBL" id="MDQ0675123.1"/>
    </source>
</evidence>
<feature type="domain" description="Major facilitator superfamily (MFS) profile" evidence="7">
    <location>
        <begin position="35"/>
        <end position="518"/>
    </location>
</feature>
<feature type="transmembrane region" description="Helical" evidence="6">
    <location>
        <begin position="291"/>
        <end position="314"/>
    </location>
</feature>
<keyword evidence="9" id="KW-1185">Reference proteome</keyword>
<keyword evidence="4 6" id="KW-0472">Membrane</keyword>
<gene>
    <name evidence="8" type="ORF">QFZ36_002684</name>
</gene>
<feature type="transmembrane region" description="Helical" evidence="6">
    <location>
        <begin position="126"/>
        <end position="147"/>
    </location>
</feature>
<feature type="region of interest" description="Disordered" evidence="5">
    <location>
        <begin position="1"/>
        <end position="29"/>
    </location>
</feature>
<evidence type="ECO:0000259" key="7">
    <source>
        <dbReference type="PROSITE" id="PS50850"/>
    </source>
</evidence>
<dbReference type="SUPFAM" id="SSF103473">
    <property type="entry name" value="MFS general substrate transporter"/>
    <property type="match status" value="1"/>
</dbReference>
<organism evidence="8 9">
    <name type="scientific">Pseudarthrobacter siccitolerans</name>
    <dbReference type="NCBI Taxonomy" id="861266"/>
    <lineage>
        <taxon>Bacteria</taxon>
        <taxon>Bacillati</taxon>
        <taxon>Actinomycetota</taxon>
        <taxon>Actinomycetes</taxon>
        <taxon>Micrococcales</taxon>
        <taxon>Micrococcaceae</taxon>
        <taxon>Pseudarthrobacter</taxon>
    </lineage>
</organism>
<protein>
    <submittedName>
        <fullName evidence="8">EmrB/QacA subfamily drug resistance transporter</fullName>
    </submittedName>
</protein>
<keyword evidence="2 6" id="KW-0812">Transmembrane</keyword>
<accession>A0ABU0PMF5</accession>
<dbReference type="PROSITE" id="PS50850">
    <property type="entry name" value="MFS"/>
    <property type="match status" value="1"/>
</dbReference>
<evidence type="ECO:0000256" key="1">
    <source>
        <dbReference type="ARBA" id="ARBA00004651"/>
    </source>
</evidence>
<feature type="transmembrane region" description="Helical" evidence="6">
    <location>
        <begin position="70"/>
        <end position="89"/>
    </location>
</feature>
<feature type="transmembrane region" description="Helical" evidence="6">
    <location>
        <begin position="383"/>
        <end position="404"/>
    </location>
</feature>